<feature type="domain" description="FlgD/Vpr Ig-like" evidence="7">
    <location>
        <begin position="110"/>
        <end position="187"/>
    </location>
</feature>
<feature type="compositionally biased region" description="Low complexity" evidence="6">
    <location>
        <begin position="241"/>
        <end position="257"/>
    </location>
</feature>
<keyword evidence="9" id="KW-0969">Cilium</keyword>
<accession>A0A9D2KCC6</accession>
<evidence type="ECO:0000313" key="9">
    <source>
        <dbReference type="EMBL" id="HIZ88898.1"/>
    </source>
</evidence>
<organism evidence="9 10">
    <name type="scientific">Candidatus Mucispirillum faecigallinarum</name>
    <dbReference type="NCBI Taxonomy" id="2838699"/>
    <lineage>
        <taxon>Bacteria</taxon>
        <taxon>Pseudomonadati</taxon>
        <taxon>Deferribacterota</taxon>
        <taxon>Deferribacteres</taxon>
        <taxon>Deferribacterales</taxon>
        <taxon>Mucispirillaceae</taxon>
        <taxon>Mucispirillum</taxon>
    </lineage>
</organism>
<evidence type="ECO:0000256" key="3">
    <source>
        <dbReference type="ARBA" id="ARBA00022795"/>
    </source>
</evidence>
<evidence type="ECO:0000256" key="1">
    <source>
        <dbReference type="ARBA" id="ARBA00010577"/>
    </source>
</evidence>
<reference evidence="9" key="1">
    <citation type="journal article" date="2021" name="PeerJ">
        <title>Extensive microbial diversity within the chicken gut microbiome revealed by metagenomics and culture.</title>
        <authorList>
            <person name="Gilroy R."/>
            <person name="Ravi A."/>
            <person name="Getino M."/>
            <person name="Pursley I."/>
            <person name="Horton D.L."/>
            <person name="Alikhan N.F."/>
            <person name="Baker D."/>
            <person name="Gharbi K."/>
            <person name="Hall N."/>
            <person name="Watson M."/>
            <person name="Adriaenssens E.M."/>
            <person name="Foster-Nyarko E."/>
            <person name="Jarju S."/>
            <person name="Secka A."/>
            <person name="Antonio M."/>
            <person name="Oren A."/>
            <person name="Chaudhuri R.R."/>
            <person name="La Ragione R."/>
            <person name="Hildebrand F."/>
            <person name="Pallen M.J."/>
        </authorList>
    </citation>
    <scope>NUCLEOTIDE SEQUENCE</scope>
    <source>
        <strain evidence="9">ChiW4-1371</strain>
    </source>
</reference>
<comment type="caution">
    <text evidence="9">The sequence shown here is derived from an EMBL/GenBank/DDBJ whole genome shotgun (WGS) entry which is preliminary data.</text>
</comment>
<feature type="domain" description="FlgD Tudor-like" evidence="8">
    <location>
        <begin position="95"/>
        <end position="222"/>
    </location>
</feature>
<protein>
    <recommendedName>
        <fullName evidence="2 5">Basal-body rod modification protein FlgD</fullName>
    </recommendedName>
</protein>
<keyword evidence="9" id="KW-0282">Flagellum</keyword>
<dbReference type="AlphaFoldDB" id="A0A9D2KCC6"/>
<dbReference type="Gene3D" id="2.60.40.4070">
    <property type="match status" value="1"/>
</dbReference>
<dbReference type="Gene3D" id="2.30.30.910">
    <property type="match status" value="1"/>
</dbReference>
<comment type="similarity">
    <text evidence="1 5">Belongs to the FlgD family.</text>
</comment>
<comment type="function">
    <text evidence="4 5">Required for flagellar hook formation. May act as a scaffolding protein.</text>
</comment>
<proteinExistence type="inferred from homology"/>
<evidence type="ECO:0000259" key="8">
    <source>
        <dbReference type="Pfam" id="PF13861"/>
    </source>
</evidence>
<dbReference type="EMBL" id="DXAQ01000045">
    <property type="protein sequence ID" value="HIZ88898.1"/>
    <property type="molecule type" value="Genomic_DNA"/>
</dbReference>
<evidence type="ECO:0000256" key="5">
    <source>
        <dbReference type="RuleBase" id="RU362076"/>
    </source>
</evidence>
<dbReference type="GO" id="GO:0044781">
    <property type="term" value="P:bacterial-type flagellum organization"/>
    <property type="evidence" value="ECO:0007669"/>
    <property type="project" value="UniProtKB-UniRule"/>
</dbReference>
<reference evidence="9" key="2">
    <citation type="submission" date="2021-04" db="EMBL/GenBank/DDBJ databases">
        <authorList>
            <person name="Gilroy R."/>
        </authorList>
    </citation>
    <scope>NUCLEOTIDE SEQUENCE</scope>
    <source>
        <strain evidence="9">ChiW4-1371</strain>
    </source>
</reference>
<evidence type="ECO:0000259" key="7">
    <source>
        <dbReference type="Pfam" id="PF13860"/>
    </source>
</evidence>
<evidence type="ECO:0000256" key="4">
    <source>
        <dbReference type="ARBA" id="ARBA00024746"/>
    </source>
</evidence>
<keyword evidence="3 5" id="KW-1005">Bacterial flagellum biogenesis</keyword>
<dbReference type="InterPro" id="IPR005648">
    <property type="entry name" value="FlgD"/>
</dbReference>
<feature type="region of interest" description="Disordered" evidence="6">
    <location>
        <begin position="238"/>
        <end position="264"/>
    </location>
</feature>
<sequence>MQNNLLGQIEPTTITQQQNKTQKGVGDATLDQQDFLNLLVTQLQNQDPLNPTDNTEFMSQTTAFSQLNEMTNMNTSLEKMLELLSMQAYNNSSLTSGSGFIGKKIEYQTNTVTVGGDSLKNISFYLGDDALAEKSQINIYNKDGACVAIVKPDKDLTSGKNIIHWDGTGVGGVKVADGTYYFEVQAFNSAGEQVKVQEYGTGIVQGVKMSNGVLYFDIGTGVISSEYVYSVYDPSLKNEGEGSTDSGSSNNSSSTGSEADEKAI</sequence>
<dbReference type="Pfam" id="PF13861">
    <property type="entry name" value="FLgD_tudor"/>
    <property type="match status" value="1"/>
</dbReference>
<dbReference type="Proteomes" id="UP000824176">
    <property type="component" value="Unassembled WGS sequence"/>
</dbReference>
<evidence type="ECO:0000256" key="6">
    <source>
        <dbReference type="SAM" id="MobiDB-lite"/>
    </source>
</evidence>
<evidence type="ECO:0000313" key="10">
    <source>
        <dbReference type="Proteomes" id="UP000824176"/>
    </source>
</evidence>
<dbReference type="InterPro" id="IPR025963">
    <property type="entry name" value="FLgD_Tudor"/>
</dbReference>
<dbReference type="Pfam" id="PF03963">
    <property type="entry name" value="FlgD"/>
    <property type="match status" value="1"/>
</dbReference>
<dbReference type="Pfam" id="PF13860">
    <property type="entry name" value="FlgD_ig"/>
    <property type="match status" value="1"/>
</dbReference>
<name>A0A9D2KCC6_9BACT</name>
<gene>
    <name evidence="9" type="ORF">H9804_03045</name>
</gene>
<keyword evidence="9" id="KW-0966">Cell projection</keyword>
<evidence type="ECO:0000256" key="2">
    <source>
        <dbReference type="ARBA" id="ARBA00016013"/>
    </source>
</evidence>
<dbReference type="InterPro" id="IPR025965">
    <property type="entry name" value="FlgD/Vpr_Ig-like"/>
</dbReference>